<feature type="transmembrane region" description="Helical" evidence="7">
    <location>
        <begin position="327"/>
        <end position="350"/>
    </location>
</feature>
<feature type="transmembrane region" description="Helical" evidence="7">
    <location>
        <begin position="20"/>
        <end position="42"/>
    </location>
</feature>
<feature type="compositionally biased region" description="Acidic residues" evidence="6">
    <location>
        <begin position="491"/>
        <end position="502"/>
    </location>
</feature>
<dbReference type="RefSeq" id="XP_038075355.1">
    <property type="nucleotide sequence ID" value="XM_038219427.1"/>
</dbReference>
<dbReference type="Proteomes" id="UP000887568">
    <property type="component" value="Unplaced"/>
</dbReference>
<keyword evidence="10" id="KW-1185">Reference proteome</keyword>
<proteinExistence type="inferred from homology"/>
<feature type="compositionally biased region" description="Basic and acidic residues" evidence="6">
    <location>
        <begin position="479"/>
        <end position="490"/>
    </location>
</feature>
<dbReference type="InterPro" id="IPR051717">
    <property type="entry name" value="MFS_MFSD6"/>
</dbReference>
<dbReference type="Gene3D" id="1.20.1250.20">
    <property type="entry name" value="MFS general substrate transporter like domains"/>
    <property type="match status" value="2"/>
</dbReference>
<feature type="transmembrane region" description="Helical" evidence="7">
    <location>
        <begin position="289"/>
        <end position="315"/>
    </location>
</feature>
<dbReference type="InterPro" id="IPR036259">
    <property type="entry name" value="MFS_trans_sf"/>
</dbReference>
<feature type="domain" description="Major facilitator superfamily associated" evidence="8">
    <location>
        <begin position="25"/>
        <end position="449"/>
    </location>
</feature>
<protein>
    <recommendedName>
        <fullName evidence="8">Major facilitator superfamily associated domain-containing protein</fullName>
    </recommendedName>
</protein>
<comment type="similarity">
    <text evidence="2">Belongs to the major facilitator superfamily. MFSD6 family.</text>
</comment>
<keyword evidence="4 7" id="KW-1133">Transmembrane helix</keyword>
<evidence type="ECO:0000256" key="3">
    <source>
        <dbReference type="ARBA" id="ARBA00022692"/>
    </source>
</evidence>
<feature type="transmembrane region" description="Helical" evidence="7">
    <location>
        <begin position="62"/>
        <end position="80"/>
    </location>
</feature>
<organism evidence="9 10">
    <name type="scientific">Patiria miniata</name>
    <name type="common">Bat star</name>
    <name type="synonym">Asterina miniata</name>
    <dbReference type="NCBI Taxonomy" id="46514"/>
    <lineage>
        <taxon>Eukaryota</taxon>
        <taxon>Metazoa</taxon>
        <taxon>Echinodermata</taxon>
        <taxon>Eleutherozoa</taxon>
        <taxon>Asterozoa</taxon>
        <taxon>Asteroidea</taxon>
        <taxon>Valvatacea</taxon>
        <taxon>Valvatida</taxon>
        <taxon>Asterinidae</taxon>
        <taxon>Patiria</taxon>
    </lineage>
</organism>
<feature type="transmembrane region" description="Helical" evidence="7">
    <location>
        <begin position="87"/>
        <end position="106"/>
    </location>
</feature>
<evidence type="ECO:0000256" key="4">
    <source>
        <dbReference type="ARBA" id="ARBA00022989"/>
    </source>
</evidence>
<accession>A0A914BHI8</accession>
<dbReference type="InterPro" id="IPR024989">
    <property type="entry name" value="MFS_assoc_dom"/>
</dbReference>
<dbReference type="AlphaFoldDB" id="A0A914BHI8"/>
<evidence type="ECO:0000256" key="7">
    <source>
        <dbReference type="SAM" id="Phobius"/>
    </source>
</evidence>
<feature type="transmembrane region" description="Helical" evidence="7">
    <location>
        <begin position="251"/>
        <end position="269"/>
    </location>
</feature>
<evidence type="ECO:0000256" key="2">
    <source>
        <dbReference type="ARBA" id="ARBA00005241"/>
    </source>
</evidence>
<dbReference type="Pfam" id="PF12832">
    <property type="entry name" value="MFS_1_like"/>
    <property type="match status" value="1"/>
</dbReference>
<comment type="subcellular location">
    <subcellularLocation>
        <location evidence="1">Membrane</location>
        <topology evidence="1">Multi-pass membrane protein</topology>
    </subcellularLocation>
</comment>
<keyword evidence="5 7" id="KW-0472">Membrane</keyword>
<evidence type="ECO:0000313" key="9">
    <source>
        <dbReference type="EnsemblMetazoa" id="XP_038075355.1"/>
    </source>
</evidence>
<evidence type="ECO:0000259" key="8">
    <source>
        <dbReference type="Pfam" id="PF12832"/>
    </source>
</evidence>
<dbReference type="PANTHER" id="PTHR16172">
    <property type="entry name" value="MAJOR FACILITATOR SUPERFAMILY DOMAIN-CONTAINING PROTEIN 6-LIKE"/>
    <property type="match status" value="1"/>
</dbReference>
<sequence length="543" mass="60247">MSESSALSLPAKQGRFRVNLPLLVCKLFLLTFWGSVGFYLSYISLYYKQLGFSPADIGLMNSLRPFFGFVAIPFIAIASDRFRCRKLVLIASVFGSAVVLVILVMLHRPPEVPSCDIMEKQIREFLNLNISLPNSKLLPEEIHMMLIANQSWLYEQGRLSVLFVVVFLVCSFQDVIRFSAACQGNVAVLDELRRQEGNVDQYGWQRGFGCLGWGLCSMASGVFLSLSRTTVVSCGIEHTISDYRVSFLPGIGFYLLALLCALHLTFTYAESPNDAGNQDLLSHVLPVVLSWHYGSVIVLLIFLGICNGAIWGFLYWHLENLGATQSLLGLLIVLHAAVEFLCGSLSGWFIGKCGHIPVLSLGLFFYILRFTAFRLLTVPWHFFFTEILHGMCFILTWTTAVSYFSKSVPPQCGTTMQGLLIATHHGLGVGLGIFSTGLLINRYGAPGTFALYAVSCGLFLIVFVLIQWIAKVPPSPRIRKNDESVKSRPEEDGEPDEQETQETESLLSEPSTPVEEKAKLSIQLPLLKLPTKVVKQQCSGEGK</sequence>
<name>A0A914BHI8_PATMI</name>
<dbReference type="OrthoDB" id="5989317at2759"/>
<dbReference type="EnsemblMetazoa" id="XM_038219427.1">
    <property type="protein sequence ID" value="XP_038075355.1"/>
    <property type="gene ID" value="LOC119743082"/>
</dbReference>
<dbReference type="GeneID" id="119743082"/>
<dbReference type="OMA" id="SDRFRCR"/>
<feature type="transmembrane region" description="Helical" evidence="7">
    <location>
        <begin position="356"/>
        <end position="376"/>
    </location>
</feature>
<feature type="region of interest" description="Disordered" evidence="6">
    <location>
        <begin position="477"/>
        <end position="517"/>
    </location>
</feature>
<feature type="transmembrane region" description="Helical" evidence="7">
    <location>
        <begin position="383"/>
        <end position="404"/>
    </location>
</feature>
<feature type="transmembrane region" description="Helical" evidence="7">
    <location>
        <begin position="416"/>
        <end position="440"/>
    </location>
</feature>
<reference evidence="9" key="1">
    <citation type="submission" date="2022-11" db="UniProtKB">
        <authorList>
            <consortium name="EnsemblMetazoa"/>
        </authorList>
    </citation>
    <scope>IDENTIFICATION</scope>
</reference>
<evidence type="ECO:0000256" key="5">
    <source>
        <dbReference type="ARBA" id="ARBA00023136"/>
    </source>
</evidence>
<evidence type="ECO:0000313" key="10">
    <source>
        <dbReference type="Proteomes" id="UP000887568"/>
    </source>
</evidence>
<keyword evidence="3 7" id="KW-0812">Transmembrane</keyword>
<dbReference type="GO" id="GO:0005886">
    <property type="term" value="C:plasma membrane"/>
    <property type="evidence" value="ECO:0007669"/>
    <property type="project" value="TreeGrafter"/>
</dbReference>
<dbReference type="PANTHER" id="PTHR16172:SF2">
    <property type="entry name" value="MAJOR FACILITATOR SUPERFAMILY DOMAIN-CONTAINING PROTEIN 6"/>
    <property type="match status" value="1"/>
</dbReference>
<evidence type="ECO:0000256" key="1">
    <source>
        <dbReference type="ARBA" id="ARBA00004141"/>
    </source>
</evidence>
<evidence type="ECO:0000256" key="6">
    <source>
        <dbReference type="SAM" id="MobiDB-lite"/>
    </source>
</evidence>
<feature type="transmembrane region" description="Helical" evidence="7">
    <location>
        <begin position="449"/>
        <end position="470"/>
    </location>
</feature>
<dbReference type="SUPFAM" id="SSF103473">
    <property type="entry name" value="MFS general substrate transporter"/>
    <property type="match status" value="1"/>
</dbReference>